<gene>
    <name evidence="1" type="ORF">DB30_05006</name>
</gene>
<dbReference type="AlphaFoldDB" id="A0A0C1ZEN7"/>
<protein>
    <submittedName>
        <fullName evidence="1">Uncharacterized protein</fullName>
    </submittedName>
</protein>
<sequence>MAAGPIPDRGSGAAPEIRTYRRELAQAANSAGELLCQRAP</sequence>
<comment type="caution">
    <text evidence="1">The sequence shown here is derived from an EMBL/GenBank/DDBJ whole genome shotgun (WGS) entry which is preliminary data.</text>
</comment>
<evidence type="ECO:0000313" key="2">
    <source>
        <dbReference type="Proteomes" id="UP000031599"/>
    </source>
</evidence>
<organism evidence="1 2">
    <name type="scientific">Enhygromyxa salina</name>
    <dbReference type="NCBI Taxonomy" id="215803"/>
    <lineage>
        <taxon>Bacteria</taxon>
        <taxon>Pseudomonadati</taxon>
        <taxon>Myxococcota</taxon>
        <taxon>Polyangia</taxon>
        <taxon>Nannocystales</taxon>
        <taxon>Nannocystaceae</taxon>
        <taxon>Enhygromyxa</taxon>
    </lineage>
</organism>
<reference evidence="1 2" key="1">
    <citation type="submission" date="2014-12" db="EMBL/GenBank/DDBJ databases">
        <title>Genome assembly of Enhygromyxa salina DSM 15201.</title>
        <authorList>
            <person name="Sharma G."/>
            <person name="Subramanian S."/>
        </authorList>
    </citation>
    <scope>NUCLEOTIDE SEQUENCE [LARGE SCALE GENOMIC DNA]</scope>
    <source>
        <strain evidence="1 2">DSM 15201</strain>
    </source>
</reference>
<evidence type="ECO:0000313" key="1">
    <source>
        <dbReference type="EMBL" id="KIG16134.1"/>
    </source>
</evidence>
<name>A0A0C1ZEN7_9BACT</name>
<dbReference type="Proteomes" id="UP000031599">
    <property type="component" value="Unassembled WGS sequence"/>
</dbReference>
<dbReference type="EMBL" id="JMCC02000043">
    <property type="protein sequence ID" value="KIG16134.1"/>
    <property type="molecule type" value="Genomic_DNA"/>
</dbReference>
<proteinExistence type="predicted"/>
<accession>A0A0C1ZEN7</accession>